<evidence type="ECO:0000313" key="3">
    <source>
        <dbReference type="EMBL" id="CAH3167804.1"/>
    </source>
</evidence>
<feature type="domain" description="DUF6589" evidence="2">
    <location>
        <begin position="261"/>
        <end position="363"/>
    </location>
</feature>
<gene>
    <name evidence="3" type="ORF">PLOB_00008863</name>
</gene>
<comment type="caution">
    <text evidence="3">The sequence shown here is derived from an EMBL/GenBank/DDBJ whole genome shotgun (WGS) entry which is preliminary data.</text>
</comment>
<keyword evidence="4" id="KW-1185">Reference proteome</keyword>
<reference evidence="3 4" key="1">
    <citation type="submission" date="2022-05" db="EMBL/GenBank/DDBJ databases">
        <authorList>
            <consortium name="Genoscope - CEA"/>
            <person name="William W."/>
        </authorList>
    </citation>
    <scope>NUCLEOTIDE SEQUENCE [LARGE SCALE GENOMIC DNA]</scope>
</reference>
<dbReference type="Pfam" id="PF20231">
    <property type="entry name" value="DUF6589"/>
    <property type="match status" value="1"/>
</dbReference>
<feature type="compositionally biased region" description="Polar residues" evidence="1">
    <location>
        <begin position="1"/>
        <end position="14"/>
    </location>
</feature>
<sequence length="384" mass="42494">MFTSTPVALKGSSNPRDKSSEATKTVLTVQYPSKTLNKTLSGSYQAIGKALAHGVPSQIANAVMKNPTIKNHIIENTLKTLSKEVESLCSRKSSKEDLAKFDFQLLCNEWRQRAPLFFSFLMTSAVNKRTKEYSWFSSVAIAGSVLLKQRSEKMDATASVLGILLKSKSVEASESTIGRFDKMKLTNANFSILRKLDELGENHDAAIACPGKTTCFKSKQHVSNQNKDLKTAQEKCDAVLLTHASHTHCSLESQKDVCNNVFQVPLGLIFKNENVNEDMLGILQQFHGYLPQTHNGGVDGQLFSGDQLIVERAVNMISSVANGYTPKDRLEGINLQLGDWHAAVKLFSLIYARFYNGKSATDSCRKTKMLLEMYSHHTGQTETS</sequence>
<name>A0ABN8QQH7_9CNID</name>
<evidence type="ECO:0000313" key="4">
    <source>
        <dbReference type="Proteomes" id="UP001159405"/>
    </source>
</evidence>
<dbReference type="Proteomes" id="UP001159405">
    <property type="component" value="Unassembled WGS sequence"/>
</dbReference>
<dbReference type="EMBL" id="CALNXK010000142">
    <property type="protein sequence ID" value="CAH3167804.1"/>
    <property type="molecule type" value="Genomic_DNA"/>
</dbReference>
<accession>A0ABN8QQH7</accession>
<evidence type="ECO:0000259" key="2">
    <source>
        <dbReference type="Pfam" id="PF20231"/>
    </source>
</evidence>
<feature type="region of interest" description="Disordered" evidence="1">
    <location>
        <begin position="1"/>
        <end position="23"/>
    </location>
</feature>
<proteinExistence type="predicted"/>
<protein>
    <recommendedName>
        <fullName evidence="2">DUF6589 domain-containing protein</fullName>
    </recommendedName>
</protein>
<organism evidence="3 4">
    <name type="scientific">Porites lobata</name>
    <dbReference type="NCBI Taxonomy" id="104759"/>
    <lineage>
        <taxon>Eukaryota</taxon>
        <taxon>Metazoa</taxon>
        <taxon>Cnidaria</taxon>
        <taxon>Anthozoa</taxon>
        <taxon>Hexacorallia</taxon>
        <taxon>Scleractinia</taxon>
        <taxon>Fungiina</taxon>
        <taxon>Poritidae</taxon>
        <taxon>Porites</taxon>
    </lineage>
</organism>
<dbReference type="InterPro" id="IPR046496">
    <property type="entry name" value="DUF6589"/>
</dbReference>
<evidence type="ECO:0000256" key="1">
    <source>
        <dbReference type="SAM" id="MobiDB-lite"/>
    </source>
</evidence>